<dbReference type="SUPFAM" id="SSF51206">
    <property type="entry name" value="cAMP-binding domain-like"/>
    <property type="match status" value="1"/>
</dbReference>
<dbReference type="InterPro" id="IPR000595">
    <property type="entry name" value="cNMP-bd_dom"/>
</dbReference>
<dbReference type="Pfam" id="PF13545">
    <property type="entry name" value="HTH_Crp_2"/>
    <property type="match status" value="1"/>
</dbReference>
<feature type="domain" description="HTH crp-type" evidence="5">
    <location>
        <begin position="140"/>
        <end position="210"/>
    </location>
</feature>
<dbReference type="SUPFAM" id="SSF46785">
    <property type="entry name" value="Winged helix' DNA-binding domain"/>
    <property type="match status" value="1"/>
</dbReference>
<dbReference type="Proteomes" id="UP001500979">
    <property type="component" value="Unassembled WGS sequence"/>
</dbReference>
<evidence type="ECO:0000313" key="7">
    <source>
        <dbReference type="Proteomes" id="UP001500979"/>
    </source>
</evidence>
<evidence type="ECO:0000313" key="6">
    <source>
        <dbReference type="EMBL" id="GAA2801898.1"/>
    </source>
</evidence>
<dbReference type="SMART" id="SM00419">
    <property type="entry name" value="HTH_CRP"/>
    <property type="match status" value="1"/>
</dbReference>
<dbReference type="InterPro" id="IPR012318">
    <property type="entry name" value="HTH_CRP"/>
</dbReference>
<evidence type="ECO:0000259" key="4">
    <source>
        <dbReference type="PROSITE" id="PS50042"/>
    </source>
</evidence>
<dbReference type="PROSITE" id="PS50042">
    <property type="entry name" value="CNMP_BINDING_3"/>
    <property type="match status" value="1"/>
</dbReference>
<proteinExistence type="predicted"/>
<dbReference type="Gene3D" id="2.60.120.10">
    <property type="entry name" value="Jelly Rolls"/>
    <property type="match status" value="1"/>
</dbReference>
<dbReference type="InterPro" id="IPR036390">
    <property type="entry name" value="WH_DNA-bd_sf"/>
</dbReference>
<keyword evidence="1" id="KW-0805">Transcription regulation</keyword>
<organism evidence="6 7">
    <name type="scientific">Saccharopolyspora taberi</name>
    <dbReference type="NCBI Taxonomy" id="60895"/>
    <lineage>
        <taxon>Bacteria</taxon>
        <taxon>Bacillati</taxon>
        <taxon>Actinomycetota</taxon>
        <taxon>Actinomycetes</taxon>
        <taxon>Pseudonocardiales</taxon>
        <taxon>Pseudonocardiaceae</taxon>
        <taxon>Saccharopolyspora</taxon>
    </lineage>
</organism>
<dbReference type="InterPro" id="IPR050397">
    <property type="entry name" value="Env_Response_Regulators"/>
</dbReference>
<sequence>MADLSGFGASMGPGRWAELVELGVPRTYEPDETLMREGDEGHAVHVLVSGRVKVRIARSERGEVPSAVRFPGEVLGDIAVYSGGRRTATVVAIDRCVVRVVAAADFRRFIEDNALGWLVARHFMNRAQEAERHWTELAVVPLPQRMCRTILRFAADDREGRRVLDLNMSQEEFGRMCGASRNAVGEVLRQLRERAIVETQWRSMVVLDVPALERYANGDIPGD</sequence>
<feature type="domain" description="Cyclic nucleotide-binding" evidence="4">
    <location>
        <begin position="7"/>
        <end position="110"/>
    </location>
</feature>
<evidence type="ECO:0000256" key="3">
    <source>
        <dbReference type="ARBA" id="ARBA00023163"/>
    </source>
</evidence>
<keyword evidence="7" id="KW-1185">Reference proteome</keyword>
<dbReference type="Pfam" id="PF00027">
    <property type="entry name" value="cNMP_binding"/>
    <property type="match status" value="1"/>
</dbReference>
<keyword evidence="2" id="KW-0238">DNA-binding</keyword>
<dbReference type="InterPro" id="IPR018490">
    <property type="entry name" value="cNMP-bd_dom_sf"/>
</dbReference>
<dbReference type="CDD" id="cd00038">
    <property type="entry name" value="CAP_ED"/>
    <property type="match status" value="1"/>
</dbReference>
<keyword evidence="3" id="KW-0804">Transcription</keyword>
<accession>A0ABN3VG36</accession>
<evidence type="ECO:0000256" key="2">
    <source>
        <dbReference type="ARBA" id="ARBA00023125"/>
    </source>
</evidence>
<dbReference type="SMART" id="SM00100">
    <property type="entry name" value="cNMP"/>
    <property type="match status" value="1"/>
</dbReference>
<gene>
    <name evidence="6" type="ORF">GCM10010470_41180</name>
</gene>
<reference evidence="6 7" key="1">
    <citation type="journal article" date="2019" name="Int. J. Syst. Evol. Microbiol.">
        <title>The Global Catalogue of Microorganisms (GCM) 10K type strain sequencing project: providing services to taxonomists for standard genome sequencing and annotation.</title>
        <authorList>
            <consortium name="The Broad Institute Genomics Platform"/>
            <consortium name="The Broad Institute Genome Sequencing Center for Infectious Disease"/>
            <person name="Wu L."/>
            <person name="Ma J."/>
        </authorList>
    </citation>
    <scope>NUCLEOTIDE SEQUENCE [LARGE SCALE GENOMIC DNA]</scope>
    <source>
        <strain evidence="6 7">JCM 9383</strain>
    </source>
</reference>
<name>A0ABN3VG36_9PSEU</name>
<protein>
    <submittedName>
        <fullName evidence="6">Crp/Fnr family transcriptional regulator</fullName>
    </submittedName>
</protein>
<evidence type="ECO:0000256" key="1">
    <source>
        <dbReference type="ARBA" id="ARBA00023015"/>
    </source>
</evidence>
<dbReference type="PANTHER" id="PTHR24567">
    <property type="entry name" value="CRP FAMILY TRANSCRIPTIONAL REGULATORY PROTEIN"/>
    <property type="match status" value="1"/>
</dbReference>
<dbReference type="InterPro" id="IPR014710">
    <property type="entry name" value="RmlC-like_jellyroll"/>
</dbReference>
<comment type="caution">
    <text evidence="6">The sequence shown here is derived from an EMBL/GenBank/DDBJ whole genome shotgun (WGS) entry which is preliminary data.</text>
</comment>
<dbReference type="EMBL" id="BAAAUX010000016">
    <property type="protein sequence ID" value="GAA2801898.1"/>
    <property type="molecule type" value="Genomic_DNA"/>
</dbReference>
<evidence type="ECO:0000259" key="5">
    <source>
        <dbReference type="PROSITE" id="PS51063"/>
    </source>
</evidence>
<dbReference type="PROSITE" id="PS51063">
    <property type="entry name" value="HTH_CRP_2"/>
    <property type="match status" value="1"/>
</dbReference>
<dbReference type="PANTHER" id="PTHR24567:SF68">
    <property type="entry name" value="DNA-BINDING TRANSCRIPTIONAL DUAL REGULATOR CRP"/>
    <property type="match status" value="1"/>
</dbReference>
<dbReference type="RefSeq" id="WP_344682077.1">
    <property type="nucleotide sequence ID" value="NZ_BAAAUX010000016.1"/>
</dbReference>